<dbReference type="SUPFAM" id="SSF50494">
    <property type="entry name" value="Trypsin-like serine proteases"/>
    <property type="match status" value="2"/>
</dbReference>
<dbReference type="PANTHER" id="PTHR24271:SF50">
    <property type="match status" value="1"/>
</dbReference>
<dbReference type="InterPro" id="IPR009003">
    <property type="entry name" value="Peptidase_S1_PA"/>
</dbReference>
<keyword evidence="4" id="KW-1185">Reference proteome</keyword>
<keyword evidence="2" id="KW-0472">Membrane</keyword>
<organism evidence="3 4">
    <name type="scientific">Glossina brevipalpis</name>
    <dbReference type="NCBI Taxonomy" id="37001"/>
    <lineage>
        <taxon>Eukaryota</taxon>
        <taxon>Metazoa</taxon>
        <taxon>Ecdysozoa</taxon>
        <taxon>Arthropoda</taxon>
        <taxon>Hexapoda</taxon>
        <taxon>Insecta</taxon>
        <taxon>Pterygota</taxon>
        <taxon>Neoptera</taxon>
        <taxon>Endopterygota</taxon>
        <taxon>Diptera</taxon>
        <taxon>Brachycera</taxon>
        <taxon>Muscomorpha</taxon>
        <taxon>Hippoboscoidea</taxon>
        <taxon>Glossinidae</taxon>
        <taxon>Glossina</taxon>
    </lineage>
</organism>
<feature type="transmembrane region" description="Helical" evidence="2">
    <location>
        <begin position="509"/>
        <end position="528"/>
    </location>
</feature>
<evidence type="ECO:0000256" key="1">
    <source>
        <dbReference type="ARBA" id="ARBA00023157"/>
    </source>
</evidence>
<protein>
    <recommendedName>
        <fullName evidence="5">Peptidase S1 domain-containing protein</fullName>
    </recommendedName>
</protein>
<dbReference type="AlphaFoldDB" id="A0A1A9WGX6"/>
<evidence type="ECO:0000313" key="3">
    <source>
        <dbReference type="EnsemblMetazoa" id="GBRI019339-PA"/>
    </source>
</evidence>
<dbReference type="Gene3D" id="2.40.10.10">
    <property type="entry name" value="Trypsin-like serine proteases"/>
    <property type="match status" value="4"/>
</dbReference>
<evidence type="ECO:0008006" key="5">
    <source>
        <dbReference type="Google" id="ProtNLM"/>
    </source>
</evidence>
<dbReference type="Proteomes" id="UP000091820">
    <property type="component" value="Unassembled WGS sequence"/>
</dbReference>
<reference evidence="3" key="2">
    <citation type="submission" date="2020-05" db="UniProtKB">
        <authorList>
            <consortium name="EnsemblMetazoa"/>
        </authorList>
    </citation>
    <scope>IDENTIFICATION</scope>
    <source>
        <strain evidence="3">IAEA</strain>
    </source>
</reference>
<reference evidence="4" key="1">
    <citation type="submission" date="2014-03" db="EMBL/GenBank/DDBJ databases">
        <authorList>
            <person name="Aksoy S."/>
            <person name="Warren W."/>
            <person name="Wilson R.K."/>
        </authorList>
    </citation>
    <scope>NUCLEOTIDE SEQUENCE [LARGE SCALE GENOMIC DNA]</scope>
    <source>
        <strain evidence="4">IAEA</strain>
    </source>
</reference>
<keyword evidence="2" id="KW-0812">Transmembrane</keyword>
<keyword evidence="2" id="KW-1133">Transmembrane helix</keyword>
<dbReference type="EnsemblMetazoa" id="GBRI019339-RA">
    <property type="protein sequence ID" value="GBRI019339-PA"/>
    <property type="gene ID" value="GBRI019339"/>
</dbReference>
<accession>A0A1A9WGX6</accession>
<dbReference type="InterPro" id="IPR043504">
    <property type="entry name" value="Peptidase_S1_PA_chymotrypsin"/>
</dbReference>
<evidence type="ECO:0000256" key="2">
    <source>
        <dbReference type="SAM" id="Phobius"/>
    </source>
</evidence>
<proteinExistence type="predicted"/>
<keyword evidence="1" id="KW-1015">Disulfide bond</keyword>
<dbReference type="PANTHER" id="PTHR24271">
    <property type="entry name" value="KALLIKREIN-RELATED"/>
    <property type="match status" value="1"/>
</dbReference>
<evidence type="ECO:0000313" key="4">
    <source>
        <dbReference type="Proteomes" id="UP000091820"/>
    </source>
</evidence>
<sequence length="530" mass="60391">MNILNIYHTAFNIFPDQMQCIEYPAMRNNCEIAMTQQQGNHVSQECISDRGMFQSDSKLAKHFVKIECEQRGQRRILFGIILSENVVLTSNEYKVGEYSICLVKYENVSGAMRPKRIKDWRTIVEVWRMQGYKTDRDILSRTFVPIKFLLLKKKMILNSAVAAPMPLPVRPYEKRSTCVVIGGNKINNKTIIVERKADVINRKECELLHPGLAENIICIRVPAKFCNFEHCDEFLEGSALMCDGVLTALVGSNQHCFPLLPRICAGIYEANNWIKSLEQVINPDKEHRKAIVTIGISAVRKSIYGFGVIISKNKILTAYVPNLLNTKIFEQDSFSDFHEARGYVGYGAGKIIYWNKAKSQTNSSSFTASQLQLSVIILNKEIILGPTAAHSMRLPKKPPQKNAKCIVVTLRPRWMKFQITLIDNIECRKELPELHEVYMCIREKLPGTENCLEAGNPIICDGELTAIVAKLMHCERNAPRPVTPIHRFHSWILASMRELELSGSDQSTFTWLLLLYIINSLILIKYLIPN</sequence>
<dbReference type="VEuPathDB" id="VectorBase:GBRI019339"/>
<name>A0A1A9WGX6_9MUSC</name>